<accession>A0A382QG98</accession>
<evidence type="ECO:0000256" key="1">
    <source>
        <dbReference type="SAM" id="Phobius"/>
    </source>
</evidence>
<name>A0A382QG98_9ZZZZ</name>
<keyword evidence="1" id="KW-1133">Transmembrane helix</keyword>
<keyword evidence="1" id="KW-0472">Membrane</keyword>
<feature type="non-terminal residue" evidence="2">
    <location>
        <position position="1"/>
    </location>
</feature>
<gene>
    <name evidence="2" type="ORF">METZ01_LOCUS336135</name>
</gene>
<feature type="transmembrane region" description="Helical" evidence="1">
    <location>
        <begin position="35"/>
        <end position="54"/>
    </location>
</feature>
<feature type="transmembrane region" description="Helical" evidence="1">
    <location>
        <begin position="12"/>
        <end position="29"/>
    </location>
</feature>
<evidence type="ECO:0000313" key="2">
    <source>
        <dbReference type="EMBL" id="SVC83281.1"/>
    </source>
</evidence>
<dbReference type="InterPro" id="IPR037185">
    <property type="entry name" value="EmrE-like"/>
</dbReference>
<organism evidence="2">
    <name type="scientific">marine metagenome</name>
    <dbReference type="NCBI Taxonomy" id="408172"/>
    <lineage>
        <taxon>unclassified sequences</taxon>
        <taxon>metagenomes</taxon>
        <taxon>ecological metagenomes</taxon>
    </lineage>
</organism>
<dbReference type="AlphaFoldDB" id="A0A382QG98"/>
<reference evidence="2" key="1">
    <citation type="submission" date="2018-05" db="EMBL/GenBank/DDBJ databases">
        <authorList>
            <person name="Lanie J.A."/>
            <person name="Ng W.-L."/>
            <person name="Kazmierczak K.M."/>
            <person name="Andrzejewski T.M."/>
            <person name="Davidsen T.M."/>
            <person name="Wayne K.J."/>
            <person name="Tettelin H."/>
            <person name="Glass J.I."/>
            <person name="Rusch D."/>
            <person name="Podicherti R."/>
            <person name="Tsui H.-C.T."/>
            <person name="Winkler M.E."/>
        </authorList>
    </citation>
    <scope>NUCLEOTIDE SEQUENCE</scope>
</reference>
<keyword evidence="1" id="KW-0812">Transmembrane</keyword>
<dbReference type="EMBL" id="UINC01113576">
    <property type="protein sequence ID" value="SVC83281.1"/>
    <property type="molecule type" value="Genomic_DNA"/>
</dbReference>
<protein>
    <submittedName>
        <fullName evidence="2">Uncharacterized protein</fullName>
    </submittedName>
</protein>
<proteinExistence type="predicted"/>
<sequence length="97" mass="10361">VEGPIWIHISRCVLMALVTIVFFAALVVMPLANAIAIVFISPLIFTLLGAFFLGEPNGSRRTSAIMAGFLGALLLIQPSYNDFHAISLLPACAAFRG</sequence>
<dbReference type="SUPFAM" id="SSF103481">
    <property type="entry name" value="Multidrug resistance efflux transporter EmrE"/>
    <property type="match status" value="1"/>
</dbReference>